<dbReference type="RefSeq" id="WP_344390173.1">
    <property type="nucleotide sequence ID" value="NZ_BAAASJ010000030.1"/>
</dbReference>
<proteinExistence type="predicted"/>
<keyword evidence="1" id="KW-0472">Membrane</keyword>
<dbReference type="EMBL" id="BAAASJ010000030">
    <property type="protein sequence ID" value="GAA2633748.1"/>
    <property type="molecule type" value="Genomic_DNA"/>
</dbReference>
<comment type="caution">
    <text evidence="2">The sequence shown here is derived from an EMBL/GenBank/DDBJ whole genome shotgun (WGS) entry which is preliminary data.</text>
</comment>
<name>A0ABP6D4U0_9ACTN</name>
<dbReference type="Proteomes" id="UP001500151">
    <property type="component" value="Unassembled WGS sequence"/>
</dbReference>
<keyword evidence="3" id="KW-1185">Reference proteome</keyword>
<reference evidence="3" key="1">
    <citation type="journal article" date="2019" name="Int. J. Syst. Evol. Microbiol.">
        <title>The Global Catalogue of Microorganisms (GCM) 10K type strain sequencing project: providing services to taxonomists for standard genome sequencing and annotation.</title>
        <authorList>
            <consortium name="The Broad Institute Genomics Platform"/>
            <consortium name="The Broad Institute Genome Sequencing Center for Infectious Disease"/>
            <person name="Wu L."/>
            <person name="Ma J."/>
        </authorList>
    </citation>
    <scope>NUCLEOTIDE SEQUENCE [LARGE SCALE GENOMIC DNA]</scope>
    <source>
        <strain evidence="3">JCM 4524</strain>
    </source>
</reference>
<accession>A0ABP6D4U0</accession>
<protein>
    <submittedName>
        <fullName evidence="2">Uncharacterized protein</fullName>
    </submittedName>
</protein>
<organism evidence="2 3">
    <name type="scientific">Streptomyces vastus</name>
    <dbReference type="NCBI Taxonomy" id="285451"/>
    <lineage>
        <taxon>Bacteria</taxon>
        <taxon>Bacillati</taxon>
        <taxon>Actinomycetota</taxon>
        <taxon>Actinomycetes</taxon>
        <taxon>Kitasatosporales</taxon>
        <taxon>Streptomycetaceae</taxon>
        <taxon>Streptomyces</taxon>
    </lineage>
</organism>
<evidence type="ECO:0000256" key="1">
    <source>
        <dbReference type="SAM" id="Phobius"/>
    </source>
</evidence>
<keyword evidence="1" id="KW-0812">Transmembrane</keyword>
<evidence type="ECO:0000313" key="2">
    <source>
        <dbReference type="EMBL" id="GAA2633748.1"/>
    </source>
</evidence>
<sequence>MSASTLVREPITAGESVQAKAVSAYTNASIGAYVAAITAPARALESVKAKVDKGLVRYDAWFLIFTAVILALGATIFAGLVVWCVVKKGKRFSGNWSFKNFGLKVSAECV</sequence>
<feature type="transmembrane region" description="Helical" evidence="1">
    <location>
        <begin position="60"/>
        <end position="86"/>
    </location>
</feature>
<gene>
    <name evidence="2" type="ORF">GCM10010307_28380</name>
</gene>
<evidence type="ECO:0000313" key="3">
    <source>
        <dbReference type="Proteomes" id="UP001500151"/>
    </source>
</evidence>
<keyword evidence="1" id="KW-1133">Transmembrane helix</keyword>